<dbReference type="Proteomes" id="UP000266301">
    <property type="component" value="Chromosome"/>
</dbReference>
<evidence type="ECO:0000313" key="1">
    <source>
        <dbReference type="EMBL" id="AYD39118.1"/>
    </source>
</evidence>
<dbReference type="KEGG" id="cfer:D4Z93_00475"/>
<accession>A0A386H0F1</accession>
<dbReference type="RefSeq" id="WP_119969829.1">
    <property type="nucleotide sequence ID" value="NZ_CP032416.1"/>
</dbReference>
<protein>
    <submittedName>
        <fullName evidence="1">DUF1292 domain-containing protein</fullName>
    </submittedName>
</protein>
<evidence type="ECO:0000313" key="2">
    <source>
        <dbReference type="Proteomes" id="UP000266301"/>
    </source>
</evidence>
<gene>
    <name evidence="1" type="ORF">D4Z93_00475</name>
</gene>
<proteinExistence type="predicted"/>
<dbReference type="AlphaFoldDB" id="A0A386H0F1"/>
<reference evidence="1 2" key="1">
    <citation type="journal article" date="2019" name="Int. J. Syst. Evol. Microbiol.">
        <title>Clostridium fermenticellae sp. nov., isolated from the mud in a fermentation cellar for the production of the Chinese liquor, baijiu.</title>
        <authorList>
            <person name="Xu P.X."/>
            <person name="Chai L.J."/>
            <person name="Qiu T."/>
            <person name="Zhang X.J."/>
            <person name="Lu Z.M."/>
            <person name="Xiao C."/>
            <person name="Wang S.T."/>
            <person name="Shen C.H."/>
            <person name="Shi J.S."/>
            <person name="Xu Z.H."/>
        </authorList>
    </citation>
    <scope>NUCLEOTIDE SEQUENCE [LARGE SCALE GENOMIC DNA]</scope>
    <source>
        <strain evidence="1 2">JN500901</strain>
    </source>
</reference>
<sequence>MSKAKEFLESEKSIYSKIYIDITYAINNVSPFLENDILKQRKYVSKLPVLKKYINSIESAENELKKGNFFNVLKQDKVVDLIRDFKNQHSDTLSQFKKCSECKCLNCSADCKFDSCLGCKDNANVIQCDHKKINIVRPDTLLIDLTNNKTGKSDKYLVLAILQDIELDRRYIIIQNSINKEKFILYFYPKISEDDYGEITDPEEFDFIASTFQSIEEI</sequence>
<organism evidence="1 2">
    <name type="scientific">Clostridium fermenticellae</name>
    <dbReference type="NCBI Taxonomy" id="2068654"/>
    <lineage>
        <taxon>Bacteria</taxon>
        <taxon>Bacillati</taxon>
        <taxon>Bacillota</taxon>
        <taxon>Clostridia</taxon>
        <taxon>Eubacteriales</taxon>
        <taxon>Clostridiaceae</taxon>
        <taxon>Clostridium</taxon>
    </lineage>
</organism>
<dbReference type="EMBL" id="CP032416">
    <property type="protein sequence ID" value="AYD39118.1"/>
    <property type="molecule type" value="Genomic_DNA"/>
</dbReference>
<name>A0A386H0F1_9CLOT</name>
<keyword evidence="2" id="KW-1185">Reference proteome</keyword>
<dbReference type="OrthoDB" id="1757219at2"/>